<dbReference type="GO" id="GO:0005275">
    <property type="term" value="F:amine transmembrane transporter activity"/>
    <property type="evidence" value="ECO:0007669"/>
    <property type="project" value="TreeGrafter"/>
</dbReference>
<evidence type="ECO:0000256" key="3">
    <source>
        <dbReference type="ARBA" id="ARBA00022475"/>
    </source>
</evidence>
<dbReference type="AlphaFoldDB" id="A0A5E4W5F8"/>
<sequence>MATVFPAQSAMSIEAPVNRAVEWLNVHYGDTLHAFSAWLLQTCLVPLESGLRALPWWLVLSLVMLIAWHATRHLGRAALLVGGMALIGAMGLWDKLMQTLALVVVATAIAVLIGIPVGIWSARSNLLRNVLTPVLDVMQTMPAFVYLIPALMFFGLGKVPAILATVIYAMPPLVRLTDVGIRQVDAEVCEAAWSFGTTRWQLLVGVQLPLARPSIMAGLNQTVMMALGLVVLASMIGARGLGEEVLDGIQTLNIGKGLQGGIGIVILAIAIDRVMQGYGVDQRTRNKRIQATKAIAEVSAGGHRDGR</sequence>
<evidence type="ECO:0000256" key="4">
    <source>
        <dbReference type="ARBA" id="ARBA00022692"/>
    </source>
</evidence>
<keyword evidence="6 7" id="KW-0472">Membrane</keyword>
<evidence type="ECO:0000256" key="1">
    <source>
        <dbReference type="ARBA" id="ARBA00004651"/>
    </source>
</evidence>
<name>A0A5E4W5F8_9BURK</name>
<dbReference type="Pfam" id="PF00528">
    <property type="entry name" value="BPD_transp_1"/>
    <property type="match status" value="1"/>
</dbReference>
<dbReference type="GO" id="GO:0015226">
    <property type="term" value="F:carnitine transmembrane transporter activity"/>
    <property type="evidence" value="ECO:0007669"/>
    <property type="project" value="TreeGrafter"/>
</dbReference>
<evidence type="ECO:0000313" key="10">
    <source>
        <dbReference type="Proteomes" id="UP000414233"/>
    </source>
</evidence>
<dbReference type="SUPFAM" id="SSF161098">
    <property type="entry name" value="MetI-like"/>
    <property type="match status" value="1"/>
</dbReference>
<evidence type="ECO:0000256" key="6">
    <source>
        <dbReference type="ARBA" id="ARBA00023136"/>
    </source>
</evidence>
<dbReference type="Proteomes" id="UP000414233">
    <property type="component" value="Unassembled WGS sequence"/>
</dbReference>
<feature type="transmembrane region" description="Helical" evidence="7">
    <location>
        <begin position="99"/>
        <end position="122"/>
    </location>
</feature>
<keyword evidence="2 7" id="KW-0813">Transport</keyword>
<comment type="subcellular location">
    <subcellularLocation>
        <location evidence="1 7">Cell membrane</location>
        <topology evidence="1 7">Multi-pass membrane protein</topology>
    </subcellularLocation>
</comment>
<evidence type="ECO:0000256" key="5">
    <source>
        <dbReference type="ARBA" id="ARBA00022989"/>
    </source>
</evidence>
<dbReference type="InterPro" id="IPR000515">
    <property type="entry name" value="MetI-like"/>
</dbReference>
<dbReference type="EMBL" id="CABPRZ010000012">
    <property type="protein sequence ID" value="VVE20177.1"/>
    <property type="molecule type" value="Genomic_DNA"/>
</dbReference>
<dbReference type="CDD" id="cd06261">
    <property type="entry name" value="TM_PBP2"/>
    <property type="match status" value="1"/>
</dbReference>
<feature type="transmembrane region" description="Helical" evidence="7">
    <location>
        <begin position="77"/>
        <end position="93"/>
    </location>
</feature>
<feature type="domain" description="ABC transmembrane type-1" evidence="8">
    <location>
        <begin position="96"/>
        <end position="275"/>
    </location>
</feature>
<dbReference type="PROSITE" id="PS50928">
    <property type="entry name" value="ABC_TM1"/>
    <property type="match status" value="1"/>
</dbReference>
<comment type="similarity">
    <text evidence="7">Belongs to the binding-protein-dependent transport system permease family.</text>
</comment>
<protein>
    <submittedName>
        <fullName evidence="9">Glycine/betaine ABC transporter permease</fullName>
    </submittedName>
</protein>
<proteinExistence type="inferred from homology"/>
<feature type="transmembrane region" description="Helical" evidence="7">
    <location>
        <begin position="223"/>
        <end position="241"/>
    </location>
</feature>
<reference evidence="9 10" key="1">
    <citation type="submission" date="2019-08" db="EMBL/GenBank/DDBJ databases">
        <authorList>
            <person name="Peeters C."/>
        </authorList>
    </citation>
    <scope>NUCLEOTIDE SEQUENCE [LARGE SCALE GENOMIC DNA]</scope>
    <source>
        <strain evidence="9 10">LMG 30175</strain>
    </source>
</reference>
<keyword evidence="4 7" id="KW-0812">Transmembrane</keyword>
<dbReference type="PANTHER" id="PTHR47737">
    <property type="entry name" value="GLYCINE BETAINE/PROLINE BETAINE TRANSPORT SYSTEM PERMEASE PROTEIN PROW"/>
    <property type="match status" value="1"/>
</dbReference>
<organism evidence="9 10">
    <name type="scientific">Pandoraea terrae</name>
    <dbReference type="NCBI Taxonomy" id="1537710"/>
    <lineage>
        <taxon>Bacteria</taxon>
        <taxon>Pseudomonadati</taxon>
        <taxon>Pseudomonadota</taxon>
        <taxon>Betaproteobacteria</taxon>
        <taxon>Burkholderiales</taxon>
        <taxon>Burkholderiaceae</taxon>
        <taxon>Pandoraea</taxon>
    </lineage>
</organism>
<dbReference type="GO" id="GO:0015871">
    <property type="term" value="P:choline transport"/>
    <property type="evidence" value="ECO:0007669"/>
    <property type="project" value="TreeGrafter"/>
</dbReference>
<dbReference type="InterPro" id="IPR035906">
    <property type="entry name" value="MetI-like_sf"/>
</dbReference>
<feature type="transmembrane region" description="Helical" evidence="7">
    <location>
        <begin position="261"/>
        <end position="280"/>
    </location>
</feature>
<evidence type="ECO:0000256" key="7">
    <source>
        <dbReference type="RuleBase" id="RU363032"/>
    </source>
</evidence>
<dbReference type="Gene3D" id="1.10.3720.10">
    <property type="entry name" value="MetI-like"/>
    <property type="match status" value="1"/>
</dbReference>
<evidence type="ECO:0000313" key="9">
    <source>
        <dbReference type="EMBL" id="VVE20177.1"/>
    </source>
</evidence>
<gene>
    <name evidence="9" type="ORF">PTE30175_03009</name>
</gene>
<accession>A0A5E4W5F8</accession>
<feature type="transmembrane region" description="Helical" evidence="7">
    <location>
        <begin position="143"/>
        <end position="171"/>
    </location>
</feature>
<keyword evidence="10" id="KW-1185">Reference proteome</keyword>
<dbReference type="PANTHER" id="PTHR47737:SF1">
    <property type="entry name" value="GLYCINE BETAINE_PROLINE BETAINE TRANSPORT SYSTEM PERMEASE PROTEIN PROW"/>
    <property type="match status" value="1"/>
</dbReference>
<feature type="transmembrane region" description="Helical" evidence="7">
    <location>
        <begin position="54"/>
        <end position="70"/>
    </location>
</feature>
<dbReference type="RefSeq" id="WP_224788787.1">
    <property type="nucleotide sequence ID" value="NZ_CABPRZ010000012.1"/>
</dbReference>
<evidence type="ECO:0000259" key="8">
    <source>
        <dbReference type="PROSITE" id="PS50928"/>
    </source>
</evidence>
<keyword evidence="3" id="KW-1003">Cell membrane</keyword>
<dbReference type="FunFam" id="1.10.3720.10:FF:000001">
    <property type="entry name" value="Glycine betaine ABC transporter, permease"/>
    <property type="match status" value="1"/>
</dbReference>
<evidence type="ECO:0000256" key="2">
    <source>
        <dbReference type="ARBA" id="ARBA00022448"/>
    </source>
</evidence>
<dbReference type="GO" id="GO:0031460">
    <property type="term" value="P:glycine betaine transport"/>
    <property type="evidence" value="ECO:0007669"/>
    <property type="project" value="UniProtKB-ARBA"/>
</dbReference>
<keyword evidence="5 7" id="KW-1133">Transmembrane helix</keyword>
<dbReference type="GO" id="GO:0043190">
    <property type="term" value="C:ATP-binding cassette (ABC) transporter complex"/>
    <property type="evidence" value="ECO:0007669"/>
    <property type="project" value="TreeGrafter"/>
</dbReference>